<accession>A0A8J2XPT6</accession>
<comment type="similarity">
    <text evidence="1">Belongs to the mandelate racemase/muconate lactonizing enzyme family.</text>
</comment>
<dbReference type="Pfam" id="PF02746">
    <property type="entry name" value="MR_MLE_N"/>
    <property type="match status" value="1"/>
</dbReference>
<evidence type="ECO:0000256" key="3">
    <source>
        <dbReference type="ARBA" id="ARBA00023235"/>
    </source>
</evidence>
<dbReference type="SUPFAM" id="SSF51604">
    <property type="entry name" value="Enolase C-terminal domain-like"/>
    <property type="match status" value="1"/>
</dbReference>
<feature type="domain" description="Mandelate racemase/muconate lactonizing enzyme C-terminal" evidence="4">
    <location>
        <begin position="146"/>
        <end position="243"/>
    </location>
</feature>
<evidence type="ECO:0000259" key="4">
    <source>
        <dbReference type="SMART" id="SM00922"/>
    </source>
</evidence>
<protein>
    <submittedName>
        <fullName evidence="5">Dipeptide epimerase</fullName>
    </submittedName>
</protein>
<evidence type="ECO:0000256" key="2">
    <source>
        <dbReference type="ARBA" id="ARBA00022723"/>
    </source>
</evidence>
<dbReference type="GO" id="GO:0016854">
    <property type="term" value="F:racemase and epimerase activity"/>
    <property type="evidence" value="ECO:0007669"/>
    <property type="project" value="UniProtKB-ARBA"/>
</dbReference>
<keyword evidence="6" id="KW-1185">Reference proteome</keyword>
<dbReference type="InterPro" id="IPR013341">
    <property type="entry name" value="Mandelate_racemase_N_dom"/>
</dbReference>
<keyword evidence="3" id="KW-0413">Isomerase</keyword>
<evidence type="ECO:0000256" key="1">
    <source>
        <dbReference type="ARBA" id="ARBA00008031"/>
    </source>
</evidence>
<keyword evidence="2" id="KW-0479">Metal-binding</keyword>
<dbReference type="PANTHER" id="PTHR48073">
    <property type="entry name" value="O-SUCCINYLBENZOATE SYNTHASE-RELATED"/>
    <property type="match status" value="1"/>
</dbReference>
<dbReference type="RefSeq" id="WP_087506210.1">
    <property type="nucleotide sequence ID" value="NZ_BMDX01000013.1"/>
</dbReference>
<dbReference type="InterPro" id="IPR036849">
    <property type="entry name" value="Enolase-like_C_sf"/>
</dbReference>
<dbReference type="Proteomes" id="UP000619743">
    <property type="component" value="Unassembled WGS sequence"/>
</dbReference>
<dbReference type="SMART" id="SM00922">
    <property type="entry name" value="MR_MLE"/>
    <property type="match status" value="1"/>
</dbReference>
<dbReference type="GO" id="GO:0046872">
    <property type="term" value="F:metal ion binding"/>
    <property type="evidence" value="ECO:0007669"/>
    <property type="project" value="UniProtKB-KW"/>
</dbReference>
<dbReference type="SFLD" id="SFLDS00001">
    <property type="entry name" value="Enolase"/>
    <property type="match status" value="1"/>
</dbReference>
<dbReference type="Gene3D" id="3.20.20.120">
    <property type="entry name" value="Enolase-like C-terminal domain"/>
    <property type="match status" value="1"/>
</dbReference>
<gene>
    <name evidence="5" type="ORF">GCM10011369_24940</name>
</gene>
<dbReference type="PANTHER" id="PTHR48073:SF2">
    <property type="entry name" value="O-SUCCINYLBENZOATE SYNTHASE"/>
    <property type="match status" value="1"/>
</dbReference>
<dbReference type="AlphaFoldDB" id="A0A8J2XPT6"/>
<proteinExistence type="inferred from homology"/>
<evidence type="ECO:0000313" key="6">
    <source>
        <dbReference type="Proteomes" id="UP000619743"/>
    </source>
</evidence>
<dbReference type="GO" id="GO:0006518">
    <property type="term" value="P:peptide metabolic process"/>
    <property type="evidence" value="ECO:0007669"/>
    <property type="project" value="UniProtKB-ARBA"/>
</dbReference>
<name>A0A8J2XPT6_9GAMM</name>
<reference evidence="6" key="1">
    <citation type="journal article" date="2019" name="Int. J. Syst. Evol. Microbiol.">
        <title>The Global Catalogue of Microorganisms (GCM) 10K type strain sequencing project: providing services to taxonomists for standard genome sequencing and annotation.</title>
        <authorList>
            <consortium name="The Broad Institute Genomics Platform"/>
            <consortium name="The Broad Institute Genome Sequencing Center for Infectious Disease"/>
            <person name="Wu L."/>
            <person name="Ma J."/>
        </authorList>
    </citation>
    <scope>NUCLEOTIDE SEQUENCE [LARGE SCALE GENOMIC DNA]</scope>
    <source>
        <strain evidence="6">CGMCC 1.10130</strain>
    </source>
</reference>
<dbReference type="SUPFAM" id="SSF54826">
    <property type="entry name" value="Enolase N-terminal domain-like"/>
    <property type="match status" value="1"/>
</dbReference>
<evidence type="ECO:0000313" key="5">
    <source>
        <dbReference type="EMBL" id="GGA81972.1"/>
    </source>
</evidence>
<dbReference type="Pfam" id="PF13378">
    <property type="entry name" value="MR_MLE_C"/>
    <property type="match status" value="1"/>
</dbReference>
<dbReference type="InterPro" id="IPR013342">
    <property type="entry name" value="Mandelate_racemase_C"/>
</dbReference>
<dbReference type="SFLD" id="SFLDG00180">
    <property type="entry name" value="muconate_cycloisomerase"/>
    <property type="match status" value="1"/>
</dbReference>
<organism evidence="5 6">
    <name type="scientific">Neiella marina</name>
    <dbReference type="NCBI Taxonomy" id="508461"/>
    <lineage>
        <taxon>Bacteria</taxon>
        <taxon>Pseudomonadati</taxon>
        <taxon>Pseudomonadota</taxon>
        <taxon>Gammaproteobacteria</taxon>
        <taxon>Alteromonadales</taxon>
        <taxon>Echinimonadaceae</taxon>
        <taxon>Neiella</taxon>
    </lineage>
</organism>
<sequence length="381" mass="41228">MKFQSAELYAIEIPMLVEVEHALASRKVARNILLKITTSDGLTGFGESCPRQYVTGETFEQAWQTLTDELLPLLKDLQGTTSEHLQDWLMMQTINLPRNKHAAFCALELALLDIIGKQRQCQAACLLATPSSSKQQYSGVIAVGQPEKAVAMATQIKQLGVPCSKIKLHQELDLNIHLLQAVRDVLGPDHDLRGDANCAWQNADEAAAQLSELKRFGLNSIEQPLASEDLDGLAALTKAAITPVMVDESICSLADAETLIDQHACDFFNIRISKCGGLGNSHRIAQVAADNGIGCQLGAQVGETSCLSAAGLALATITPTLRWREGCFGTLLLAHDIFEPPLMLGPRALVEPLSGHGLGIDISPQLLSKCQQQHWQLDLEG</sequence>
<dbReference type="InterPro" id="IPR029065">
    <property type="entry name" value="Enolase_C-like"/>
</dbReference>
<dbReference type="OrthoDB" id="9796450at2"/>
<dbReference type="EMBL" id="BMDX01000013">
    <property type="protein sequence ID" value="GGA81972.1"/>
    <property type="molecule type" value="Genomic_DNA"/>
</dbReference>
<dbReference type="InterPro" id="IPR029017">
    <property type="entry name" value="Enolase-like_N"/>
</dbReference>
<comment type="caution">
    <text evidence="5">The sequence shown here is derived from an EMBL/GenBank/DDBJ whole genome shotgun (WGS) entry which is preliminary data.</text>
</comment>
<dbReference type="Gene3D" id="3.30.390.10">
    <property type="entry name" value="Enolase-like, N-terminal domain"/>
    <property type="match status" value="1"/>
</dbReference>